<dbReference type="EMBL" id="BGZK01000141">
    <property type="protein sequence ID" value="GBP22549.1"/>
    <property type="molecule type" value="Genomic_DNA"/>
</dbReference>
<evidence type="ECO:0000313" key="3">
    <source>
        <dbReference type="Proteomes" id="UP000299102"/>
    </source>
</evidence>
<evidence type="ECO:0000313" key="2">
    <source>
        <dbReference type="EMBL" id="GBP22549.1"/>
    </source>
</evidence>
<proteinExistence type="predicted"/>
<reference evidence="2 3" key="1">
    <citation type="journal article" date="2019" name="Commun. Biol.">
        <title>The bagworm genome reveals a unique fibroin gene that provides high tensile strength.</title>
        <authorList>
            <person name="Kono N."/>
            <person name="Nakamura H."/>
            <person name="Ohtoshi R."/>
            <person name="Tomita M."/>
            <person name="Numata K."/>
            <person name="Arakawa K."/>
        </authorList>
    </citation>
    <scope>NUCLEOTIDE SEQUENCE [LARGE SCALE GENOMIC DNA]</scope>
</reference>
<evidence type="ECO:0000256" key="1">
    <source>
        <dbReference type="SAM" id="MobiDB-lite"/>
    </source>
</evidence>
<feature type="compositionally biased region" description="Basic and acidic residues" evidence="1">
    <location>
        <begin position="290"/>
        <end position="305"/>
    </location>
</feature>
<sequence length="380" mass="41595">MGEYNNMLSVNQIARAQTVDARNRADVSCTYNVLGVKCLAGGQTVTSTRIYLPAGATTSCTRVFGRHLLAKVPSIRDRKACSRGGKNSLETCIGPCIILCKADAHVRQMFGALFLSVLLLPRAPVRLTATPPPPPCHRTPFESLTPFCIGGSVLAQTNLDTIAFSNVQDRDRIPASFRLTSGSLRCTLATHYAAPPSYSGRSERVADRRCRPQTSFAEFAESCVAFALRTCSAAANNAKKSREPAAQPGCLTAGDVPLPVPGILCRRRLAGLLGRDPPRQVSGRGRARRILPDRSRSRLVADRHPTPARSRLPRHADRTGRGAIRRLLSTIYVGHEYTFGRSVHHHPLFTDYRNYSHPLSGHGSVTMFSFIVSERRLLNQ</sequence>
<keyword evidence="3" id="KW-1185">Reference proteome</keyword>
<comment type="caution">
    <text evidence="2">The sequence shown here is derived from an EMBL/GenBank/DDBJ whole genome shotgun (WGS) entry which is preliminary data.</text>
</comment>
<dbReference type="Proteomes" id="UP000299102">
    <property type="component" value="Unassembled WGS sequence"/>
</dbReference>
<dbReference type="AlphaFoldDB" id="A0A4C1U8A4"/>
<name>A0A4C1U8A4_EUMVA</name>
<organism evidence="2 3">
    <name type="scientific">Eumeta variegata</name>
    <name type="common">Bagworm moth</name>
    <name type="synonym">Eumeta japonica</name>
    <dbReference type="NCBI Taxonomy" id="151549"/>
    <lineage>
        <taxon>Eukaryota</taxon>
        <taxon>Metazoa</taxon>
        <taxon>Ecdysozoa</taxon>
        <taxon>Arthropoda</taxon>
        <taxon>Hexapoda</taxon>
        <taxon>Insecta</taxon>
        <taxon>Pterygota</taxon>
        <taxon>Neoptera</taxon>
        <taxon>Endopterygota</taxon>
        <taxon>Lepidoptera</taxon>
        <taxon>Glossata</taxon>
        <taxon>Ditrysia</taxon>
        <taxon>Tineoidea</taxon>
        <taxon>Psychidae</taxon>
        <taxon>Oiketicinae</taxon>
        <taxon>Eumeta</taxon>
    </lineage>
</organism>
<protein>
    <submittedName>
        <fullName evidence="2">Uncharacterized protein</fullName>
    </submittedName>
</protein>
<accession>A0A4C1U8A4</accession>
<feature type="region of interest" description="Disordered" evidence="1">
    <location>
        <begin position="276"/>
        <end position="315"/>
    </location>
</feature>
<gene>
    <name evidence="2" type="ORF">EVAR_84787_1</name>
</gene>